<dbReference type="AlphaFoldDB" id="A0A0E9VGM3"/>
<proteinExistence type="predicted"/>
<reference evidence="1" key="2">
    <citation type="journal article" date="2015" name="Fish Shellfish Immunol.">
        <title>Early steps in the European eel (Anguilla anguilla)-Vibrio vulnificus interaction in the gills: Role of the RtxA13 toxin.</title>
        <authorList>
            <person name="Callol A."/>
            <person name="Pajuelo D."/>
            <person name="Ebbesson L."/>
            <person name="Teles M."/>
            <person name="MacKenzie S."/>
            <person name="Amaro C."/>
        </authorList>
    </citation>
    <scope>NUCLEOTIDE SEQUENCE</scope>
</reference>
<dbReference type="EMBL" id="GBXM01027994">
    <property type="protein sequence ID" value="JAH80583.1"/>
    <property type="molecule type" value="Transcribed_RNA"/>
</dbReference>
<accession>A0A0E9VGM3</accession>
<sequence>MHVIIDQREMVNCFFTFLGKMPVDGSNNKGTAPLKQNTILFRRTRIISYKGQNYLSGPKSSHLKRKR</sequence>
<name>A0A0E9VGM3_ANGAN</name>
<protein>
    <submittedName>
        <fullName evidence="1">Uncharacterized protein</fullName>
    </submittedName>
</protein>
<reference evidence="1" key="1">
    <citation type="submission" date="2014-11" db="EMBL/GenBank/DDBJ databases">
        <authorList>
            <person name="Amaro Gonzalez C."/>
        </authorList>
    </citation>
    <scope>NUCLEOTIDE SEQUENCE</scope>
</reference>
<dbReference type="EMBL" id="GBXM01031318">
    <property type="protein sequence ID" value="JAH77259.1"/>
    <property type="molecule type" value="Transcribed_RNA"/>
</dbReference>
<evidence type="ECO:0000313" key="1">
    <source>
        <dbReference type="EMBL" id="JAH77259.1"/>
    </source>
</evidence>
<organism evidence="1">
    <name type="scientific">Anguilla anguilla</name>
    <name type="common">European freshwater eel</name>
    <name type="synonym">Muraena anguilla</name>
    <dbReference type="NCBI Taxonomy" id="7936"/>
    <lineage>
        <taxon>Eukaryota</taxon>
        <taxon>Metazoa</taxon>
        <taxon>Chordata</taxon>
        <taxon>Craniata</taxon>
        <taxon>Vertebrata</taxon>
        <taxon>Euteleostomi</taxon>
        <taxon>Actinopterygii</taxon>
        <taxon>Neopterygii</taxon>
        <taxon>Teleostei</taxon>
        <taxon>Anguilliformes</taxon>
        <taxon>Anguillidae</taxon>
        <taxon>Anguilla</taxon>
    </lineage>
</organism>